<organism evidence="1 2">
    <name type="scientific">Haloarcula nitratireducens</name>
    <dbReference type="NCBI Taxonomy" id="2487749"/>
    <lineage>
        <taxon>Archaea</taxon>
        <taxon>Methanobacteriati</taxon>
        <taxon>Methanobacteriota</taxon>
        <taxon>Stenosarchaea group</taxon>
        <taxon>Halobacteria</taxon>
        <taxon>Halobacteriales</taxon>
        <taxon>Haloarculaceae</taxon>
        <taxon>Haloarcula</taxon>
    </lineage>
</organism>
<evidence type="ECO:0000313" key="1">
    <source>
        <dbReference type="EMBL" id="MBX0297894.1"/>
    </source>
</evidence>
<accession>A0AAW4PIT2</accession>
<dbReference type="InterPro" id="IPR006311">
    <property type="entry name" value="TAT_signal"/>
</dbReference>
<reference evidence="1 2" key="1">
    <citation type="submission" date="2021-06" db="EMBL/GenBank/DDBJ databases">
        <title>Halomicroarcula sp. a new haloarchaeum isolated from saline soil.</title>
        <authorList>
            <person name="Duran-Viseras A."/>
            <person name="Sanchez-Porro C."/>
            <person name="Ventosa A."/>
        </authorList>
    </citation>
    <scope>NUCLEOTIDE SEQUENCE [LARGE SCALE GENOMIC DNA]</scope>
    <source>
        <strain evidence="1 2">F27</strain>
    </source>
</reference>
<dbReference type="AlphaFoldDB" id="A0AAW4PIT2"/>
<dbReference type="EMBL" id="RKLT01000031">
    <property type="protein sequence ID" value="MBX0297894.1"/>
    <property type="molecule type" value="Genomic_DNA"/>
</dbReference>
<gene>
    <name evidence="1" type="ORF">EGH23_23805</name>
</gene>
<dbReference type="Proteomes" id="UP001430455">
    <property type="component" value="Unassembled WGS sequence"/>
</dbReference>
<evidence type="ECO:0000313" key="2">
    <source>
        <dbReference type="Proteomes" id="UP001430455"/>
    </source>
</evidence>
<dbReference type="PROSITE" id="PS51257">
    <property type="entry name" value="PROKAR_LIPOPROTEIN"/>
    <property type="match status" value="1"/>
</dbReference>
<proteinExistence type="predicted"/>
<protein>
    <submittedName>
        <fullName evidence="1">Uncharacterized protein</fullName>
    </submittedName>
</protein>
<sequence>MTSRLSRRAFLSALAAGSAVSAGCATRGAVDAVASPSFDSIVESMTIGTYDIVLELADESVTHASLIGPDGTAAQSKQIEPGVRTVKFPILRFDPPWGDTKHYTPGTHEVVLVVDETEVSRSLSLVPELRITDIAQYRDGESVADLSKLVFTVENTGTAATWIYDIGFEGAPNFAADGTISDQHGYLDVEFPTTGEELTIAPGESQQYIAHSWPLALPETAPRCEGTEHPFTVRLGAADGSILTADLSPQFSGDPNTVGFADDTVCSNVSIDWESRDEEER</sequence>
<dbReference type="RefSeq" id="WP_220582475.1">
    <property type="nucleotide sequence ID" value="NZ_RKLT01000031.1"/>
</dbReference>
<keyword evidence="2" id="KW-1185">Reference proteome</keyword>
<comment type="caution">
    <text evidence="1">The sequence shown here is derived from an EMBL/GenBank/DDBJ whole genome shotgun (WGS) entry which is preliminary data.</text>
</comment>
<dbReference type="PROSITE" id="PS51318">
    <property type="entry name" value="TAT"/>
    <property type="match status" value="1"/>
</dbReference>
<name>A0AAW4PIT2_9EURY</name>